<evidence type="ECO:0000313" key="3">
    <source>
        <dbReference type="Proteomes" id="UP001515100"/>
    </source>
</evidence>
<feature type="domain" description="N-acetyltransferase" evidence="1">
    <location>
        <begin position="10"/>
        <end position="173"/>
    </location>
</feature>
<dbReference type="GO" id="GO:1990189">
    <property type="term" value="F:protein N-terminal-serine acetyltransferase activity"/>
    <property type="evidence" value="ECO:0007669"/>
    <property type="project" value="TreeGrafter"/>
</dbReference>
<dbReference type="GO" id="GO:0008999">
    <property type="term" value="F:protein-N-terminal-alanine acetyltransferase activity"/>
    <property type="evidence" value="ECO:0007669"/>
    <property type="project" value="TreeGrafter"/>
</dbReference>
<dbReference type="Gene3D" id="3.40.630.30">
    <property type="match status" value="1"/>
</dbReference>
<proteinExistence type="predicted"/>
<accession>A0A641AMT9</accession>
<dbReference type="SUPFAM" id="SSF55729">
    <property type="entry name" value="Acyl-CoA N-acyltransferases (Nat)"/>
    <property type="match status" value="1"/>
</dbReference>
<sequence length="173" mass="19036">MQPVIELDELVLRDFTRGDVALVQSASTTSIPDTTTVPSTAGVAEALEYIERQQGRLSSGRSYAYCVARAGDDVAVGYVGLNLRNVDRGRASLGYWVGQDHRGHGYAAQALTGLAQWASCVLEIPRLELYVEPRNVASIRTAERAGFEREGLLRSWETVAGVRRDMWMYSLIA</sequence>
<dbReference type="Pfam" id="PF13302">
    <property type="entry name" value="Acetyltransf_3"/>
    <property type="match status" value="1"/>
</dbReference>
<gene>
    <name evidence="2" type="ORF">ESP62_008835</name>
</gene>
<dbReference type="PANTHER" id="PTHR43441">
    <property type="entry name" value="RIBOSOMAL-PROTEIN-SERINE ACETYLTRANSFERASE"/>
    <property type="match status" value="1"/>
</dbReference>
<dbReference type="AlphaFoldDB" id="A0A641AMT9"/>
<dbReference type="OrthoDB" id="9795188at2"/>
<dbReference type="PROSITE" id="PS51186">
    <property type="entry name" value="GNAT"/>
    <property type="match status" value="1"/>
</dbReference>
<dbReference type="InterPro" id="IPR000182">
    <property type="entry name" value="GNAT_dom"/>
</dbReference>
<dbReference type="GO" id="GO:0005737">
    <property type="term" value="C:cytoplasm"/>
    <property type="evidence" value="ECO:0007669"/>
    <property type="project" value="TreeGrafter"/>
</dbReference>
<keyword evidence="3" id="KW-1185">Reference proteome</keyword>
<evidence type="ECO:0000313" key="2">
    <source>
        <dbReference type="EMBL" id="KAA1378449.1"/>
    </source>
</evidence>
<evidence type="ECO:0000259" key="1">
    <source>
        <dbReference type="PROSITE" id="PS51186"/>
    </source>
</evidence>
<name>A0A641AMT9_9ACTN</name>
<dbReference type="PANTHER" id="PTHR43441:SF10">
    <property type="entry name" value="ACETYLTRANSFERASE"/>
    <property type="match status" value="1"/>
</dbReference>
<dbReference type="InterPro" id="IPR016181">
    <property type="entry name" value="Acyl_CoA_acyltransferase"/>
</dbReference>
<dbReference type="EMBL" id="SDPP02000002">
    <property type="protein sequence ID" value="KAA1378449.1"/>
    <property type="molecule type" value="Genomic_DNA"/>
</dbReference>
<dbReference type="Proteomes" id="UP001515100">
    <property type="component" value="Unassembled WGS sequence"/>
</dbReference>
<dbReference type="InterPro" id="IPR051908">
    <property type="entry name" value="Ribosomal_N-acetyltransferase"/>
</dbReference>
<dbReference type="RefSeq" id="WP_129182635.1">
    <property type="nucleotide sequence ID" value="NZ_JAGIOG010000001.1"/>
</dbReference>
<protein>
    <submittedName>
        <fullName evidence="2">GNAT family N-acetyltransferase</fullName>
    </submittedName>
</protein>
<reference evidence="2" key="1">
    <citation type="submission" date="2019-09" db="EMBL/GenBank/DDBJ databases">
        <authorList>
            <person name="Li J."/>
        </authorList>
    </citation>
    <scope>NUCLEOTIDE SEQUENCE [LARGE SCALE GENOMIC DNA]</scope>
    <source>
        <strain evidence="2">NRBC 14897</strain>
    </source>
</reference>
<comment type="caution">
    <text evidence="2">The sequence shown here is derived from an EMBL/GenBank/DDBJ whole genome shotgun (WGS) entry which is preliminary data.</text>
</comment>
<organism evidence="2 3">
    <name type="scientific">Aeromicrobium fastidiosum</name>
    <dbReference type="NCBI Taxonomy" id="52699"/>
    <lineage>
        <taxon>Bacteria</taxon>
        <taxon>Bacillati</taxon>
        <taxon>Actinomycetota</taxon>
        <taxon>Actinomycetes</taxon>
        <taxon>Propionibacteriales</taxon>
        <taxon>Nocardioidaceae</taxon>
        <taxon>Aeromicrobium</taxon>
    </lineage>
</organism>